<dbReference type="Proteomes" id="UP000294564">
    <property type="component" value="Unassembled WGS sequence"/>
</dbReference>
<dbReference type="RefSeq" id="WP_132794468.1">
    <property type="nucleotide sequence ID" value="NZ_SLXM01000004.1"/>
</dbReference>
<dbReference type="EMBL" id="SLXM01000004">
    <property type="protein sequence ID" value="TCP25083.1"/>
    <property type="molecule type" value="Genomic_DNA"/>
</dbReference>
<accession>A0A4R2NSZ5</accession>
<organism evidence="3 4">
    <name type="scientific">Tenacibaculum skagerrakense</name>
    <dbReference type="NCBI Taxonomy" id="186571"/>
    <lineage>
        <taxon>Bacteria</taxon>
        <taxon>Pseudomonadati</taxon>
        <taxon>Bacteroidota</taxon>
        <taxon>Flavobacteriia</taxon>
        <taxon>Flavobacteriales</taxon>
        <taxon>Flavobacteriaceae</taxon>
        <taxon>Tenacibaculum</taxon>
    </lineage>
</organism>
<sequence>MRQLLLICAMFFFIGTSFAQRKSTTTIYKSKSKAKSTVIPNSKGGTDVIVNQSTQTPKKANGNYSKVKIHPKKKSKWDKVKMHPKKKVKMGKPKKGSVIEQ</sequence>
<feature type="region of interest" description="Disordered" evidence="1">
    <location>
        <begin position="31"/>
        <end position="101"/>
    </location>
</feature>
<reference evidence="3 4" key="1">
    <citation type="submission" date="2019-03" db="EMBL/GenBank/DDBJ databases">
        <title>Genomic Encyclopedia of Type Strains, Phase IV (KMG-IV): sequencing the most valuable type-strain genomes for metagenomic binning, comparative biology and taxonomic classification.</title>
        <authorList>
            <person name="Goeker M."/>
        </authorList>
    </citation>
    <scope>NUCLEOTIDE SEQUENCE [LARGE SCALE GENOMIC DNA]</scope>
    <source>
        <strain evidence="3 4">DSM 14836</strain>
    </source>
</reference>
<keyword evidence="2" id="KW-0732">Signal</keyword>
<feature type="signal peptide" evidence="2">
    <location>
        <begin position="1"/>
        <end position="19"/>
    </location>
</feature>
<evidence type="ECO:0000313" key="3">
    <source>
        <dbReference type="EMBL" id="TCP25083.1"/>
    </source>
</evidence>
<feature type="chain" id="PRO_5020568492" evidence="2">
    <location>
        <begin position="20"/>
        <end position="101"/>
    </location>
</feature>
<dbReference type="AlphaFoldDB" id="A0A4R2NSZ5"/>
<protein>
    <submittedName>
        <fullName evidence="3">Uncharacterized protein</fullName>
    </submittedName>
</protein>
<proteinExistence type="predicted"/>
<evidence type="ECO:0000256" key="2">
    <source>
        <dbReference type="SAM" id="SignalP"/>
    </source>
</evidence>
<name>A0A4R2NSZ5_9FLAO</name>
<comment type="caution">
    <text evidence="3">The sequence shown here is derived from an EMBL/GenBank/DDBJ whole genome shotgun (WGS) entry which is preliminary data.</text>
</comment>
<gene>
    <name evidence="3" type="ORF">EV195_104114</name>
</gene>
<evidence type="ECO:0000256" key="1">
    <source>
        <dbReference type="SAM" id="MobiDB-lite"/>
    </source>
</evidence>
<feature type="compositionally biased region" description="Polar residues" evidence="1">
    <location>
        <begin position="38"/>
        <end position="64"/>
    </location>
</feature>
<evidence type="ECO:0000313" key="4">
    <source>
        <dbReference type="Proteomes" id="UP000294564"/>
    </source>
</evidence>
<keyword evidence="4" id="KW-1185">Reference proteome</keyword>
<feature type="compositionally biased region" description="Basic residues" evidence="1">
    <location>
        <begin position="67"/>
        <end position="95"/>
    </location>
</feature>